<dbReference type="AlphaFoldDB" id="R7UYF7"/>
<feature type="coiled-coil region" evidence="1">
    <location>
        <begin position="204"/>
        <end position="231"/>
    </location>
</feature>
<keyword evidence="1" id="KW-0175">Coiled coil</keyword>
<dbReference type="EnsemblMetazoa" id="CapteT210634">
    <property type="protein sequence ID" value="CapteP210634"/>
    <property type="gene ID" value="CapteG210634"/>
</dbReference>
<reference evidence="4" key="1">
    <citation type="submission" date="2012-12" db="EMBL/GenBank/DDBJ databases">
        <authorList>
            <person name="Hellsten U."/>
            <person name="Grimwood J."/>
            <person name="Chapman J.A."/>
            <person name="Shapiro H."/>
            <person name="Aerts A."/>
            <person name="Otillar R.P."/>
            <person name="Terry A.Y."/>
            <person name="Boore J.L."/>
            <person name="Simakov O."/>
            <person name="Marletaz F."/>
            <person name="Cho S.-J."/>
            <person name="Edsinger-Gonzales E."/>
            <person name="Havlak P."/>
            <person name="Kuo D.-H."/>
            <person name="Larsson T."/>
            <person name="Lv J."/>
            <person name="Arendt D."/>
            <person name="Savage R."/>
            <person name="Osoegawa K."/>
            <person name="de Jong P."/>
            <person name="Lindberg D.R."/>
            <person name="Seaver E.C."/>
            <person name="Weisblat D.A."/>
            <person name="Putnam N.H."/>
            <person name="Grigoriev I.V."/>
            <person name="Rokhsar D.S."/>
        </authorList>
    </citation>
    <scope>NUCLEOTIDE SEQUENCE</scope>
    <source>
        <strain evidence="4">I ESC-2004</strain>
    </source>
</reference>
<keyword evidence="4" id="KW-1185">Reference proteome</keyword>
<gene>
    <name evidence="2" type="ORF">CAPTEDRAFT_210634</name>
</gene>
<protein>
    <submittedName>
        <fullName evidence="2 3">Uncharacterized protein</fullName>
    </submittedName>
</protein>
<evidence type="ECO:0000313" key="3">
    <source>
        <dbReference type="EnsemblMetazoa" id="CapteP210634"/>
    </source>
</evidence>
<evidence type="ECO:0000313" key="4">
    <source>
        <dbReference type="Proteomes" id="UP000014760"/>
    </source>
</evidence>
<dbReference type="HOGENOM" id="CLU_916011_0_0_1"/>
<dbReference type="Proteomes" id="UP000014760">
    <property type="component" value="Unassembled WGS sequence"/>
</dbReference>
<dbReference type="EMBL" id="KB296765">
    <property type="protein sequence ID" value="ELU11349.1"/>
    <property type="molecule type" value="Genomic_DNA"/>
</dbReference>
<reference evidence="3" key="3">
    <citation type="submission" date="2015-06" db="UniProtKB">
        <authorList>
            <consortium name="EnsemblMetazoa"/>
        </authorList>
    </citation>
    <scope>IDENTIFICATION</scope>
</reference>
<sequence>MDTEAKQVVDYLRSLDENPNANLIIECADESVVFPDAMQKGLQGSFISYAADQLSSNIPLASCKEDPIDFLRIALEQSLGNDIRRMGFHGSYEGDVFKSFLNTALNKPLNMFTRLYEWRIKNAVDASCWDMLVDLCSNPHLKILHISDIPVSSHSTPTLDSEIFALFFIEALRDKSVIAALTEANKSNANEVADMVILKLGTRVKYLEEELKSTKKELKEVRDILNELEGEADYQEQYSRRTSIRITGLPENNEENMSDLVNDLFKTMNINPVINRVHQVGSKDQNKRYRCVASLGQMLILLGR</sequence>
<proteinExistence type="predicted"/>
<organism evidence="2">
    <name type="scientific">Capitella teleta</name>
    <name type="common">Polychaete worm</name>
    <dbReference type="NCBI Taxonomy" id="283909"/>
    <lineage>
        <taxon>Eukaryota</taxon>
        <taxon>Metazoa</taxon>
        <taxon>Spiralia</taxon>
        <taxon>Lophotrochozoa</taxon>
        <taxon>Annelida</taxon>
        <taxon>Polychaeta</taxon>
        <taxon>Sedentaria</taxon>
        <taxon>Scolecida</taxon>
        <taxon>Capitellidae</taxon>
        <taxon>Capitella</taxon>
    </lineage>
</organism>
<dbReference type="EMBL" id="AMQN01005766">
    <property type="status" value="NOT_ANNOTATED_CDS"/>
    <property type="molecule type" value="Genomic_DNA"/>
</dbReference>
<evidence type="ECO:0000256" key="1">
    <source>
        <dbReference type="SAM" id="Coils"/>
    </source>
</evidence>
<evidence type="ECO:0000313" key="2">
    <source>
        <dbReference type="EMBL" id="ELU11349.1"/>
    </source>
</evidence>
<name>R7UYF7_CAPTE</name>
<reference evidence="2 4" key="2">
    <citation type="journal article" date="2013" name="Nature">
        <title>Insights into bilaterian evolution from three spiralian genomes.</title>
        <authorList>
            <person name="Simakov O."/>
            <person name="Marletaz F."/>
            <person name="Cho S.J."/>
            <person name="Edsinger-Gonzales E."/>
            <person name="Havlak P."/>
            <person name="Hellsten U."/>
            <person name="Kuo D.H."/>
            <person name="Larsson T."/>
            <person name="Lv J."/>
            <person name="Arendt D."/>
            <person name="Savage R."/>
            <person name="Osoegawa K."/>
            <person name="de Jong P."/>
            <person name="Grimwood J."/>
            <person name="Chapman J.A."/>
            <person name="Shapiro H."/>
            <person name="Aerts A."/>
            <person name="Otillar R.P."/>
            <person name="Terry A.Y."/>
            <person name="Boore J.L."/>
            <person name="Grigoriev I.V."/>
            <person name="Lindberg D.R."/>
            <person name="Seaver E.C."/>
            <person name="Weisblat D.A."/>
            <person name="Putnam N.H."/>
            <person name="Rokhsar D.S."/>
        </authorList>
    </citation>
    <scope>NUCLEOTIDE SEQUENCE</scope>
    <source>
        <strain evidence="2 4">I ESC-2004</strain>
    </source>
</reference>
<accession>R7UYF7</accession>